<evidence type="ECO:0000256" key="3">
    <source>
        <dbReference type="ARBA" id="ARBA00023169"/>
    </source>
</evidence>
<evidence type="ECO:0000256" key="2">
    <source>
        <dbReference type="ARBA" id="ARBA00022679"/>
    </source>
</evidence>
<evidence type="ECO:0000256" key="1">
    <source>
        <dbReference type="ARBA" id="ARBA00007583"/>
    </source>
</evidence>
<dbReference type="Pfam" id="PF11380">
    <property type="entry name" value="Stealth_CR2"/>
    <property type="match status" value="1"/>
</dbReference>
<proteinExistence type="inferred from homology"/>
<dbReference type="PANTHER" id="PTHR24045">
    <property type="match status" value="1"/>
</dbReference>
<protein>
    <submittedName>
        <fullName evidence="6">Stealth CR1 domain-containing protein</fullName>
    </submittedName>
</protein>
<feature type="domain" description="Stealth protein CR1 conserved region 1" evidence="5">
    <location>
        <begin position="1"/>
        <end position="27"/>
    </location>
</feature>
<dbReference type="PANTHER" id="PTHR24045:SF0">
    <property type="entry name" value="N-ACETYLGLUCOSAMINE-1-PHOSPHOTRANSFERASE SUBUNITS ALPHA_BETA"/>
    <property type="match status" value="1"/>
</dbReference>
<comment type="caution">
    <text evidence="6">The sequence shown here is derived from an EMBL/GenBank/DDBJ whole genome shotgun (WGS) entry which is preliminary data.</text>
</comment>
<keyword evidence="2" id="KW-0808">Transferase</keyword>
<evidence type="ECO:0000313" key="7">
    <source>
        <dbReference type="Proteomes" id="UP000823750"/>
    </source>
</evidence>
<reference evidence="6" key="2">
    <citation type="journal article" date="2021" name="PeerJ">
        <title>Extensive microbial diversity within the chicken gut microbiome revealed by metagenomics and culture.</title>
        <authorList>
            <person name="Gilroy R."/>
            <person name="Ravi A."/>
            <person name="Getino M."/>
            <person name="Pursley I."/>
            <person name="Horton D.L."/>
            <person name="Alikhan N.F."/>
            <person name="Baker D."/>
            <person name="Gharbi K."/>
            <person name="Hall N."/>
            <person name="Watson M."/>
            <person name="Adriaenssens E.M."/>
            <person name="Foster-Nyarko E."/>
            <person name="Jarju S."/>
            <person name="Secka A."/>
            <person name="Antonio M."/>
            <person name="Oren A."/>
            <person name="Chaudhuri R.R."/>
            <person name="La Ragione R."/>
            <person name="Hildebrand F."/>
            <person name="Pallen M.J."/>
        </authorList>
    </citation>
    <scope>NUCLEOTIDE SEQUENCE</scope>
    <source>
        <strain evidence="6">B2-16538</strain>
    </source>
</reference>
<evidence type="ECO:0000313" key="6">
    <source>
        <dbReference type="EMBL" id="MBO8485893.1"/>
    </source>
</evidence>
<comment type="similarity">
    <text evidence="1">Belongs to the stealth family.</text>
</comment>
<dbReference type="EMBL" id="JADILX010000086">
    <property type="protein sequence ID" value="MBO8485893.1"/>
    <property type="molecule type" value="Genomic_DNA"/>
</dbReference>
<sequence>MDVDIVYLWVDGNDPQWRAKHNACIGKTEEKSAVNCEGRYADNDELKYSLRSIEKYAPWIHRIFIVTDNQVPEWLDTSSPKVRIVDHKEILPEISLPCFNSRLLEHFLYRIPGLSEHFLYANDDMFINRPVAPEDFFSSDGLPVVRFNRRPFRKLSLWFKEKVQGKQLSNYVQAIRNSAALVERKYGIYYGGKTHHNIDAYLKSDCKHVGEVFKSEIEATLSNHVRSANDVQRNIYSYVPLAEKRAHLSYVTQKTSFRLHIDNPGHYGKLERYKPMLFCMNDSEYATDSDRKRATAYLEKRFPEKSCFEK</sequence>
<evidence type="ECO:0000259" key="4">
    <source>
        <dbReference type="Pfam" id="PF11380"/>
    </source>
</evidence>
<organism evidence="6 7">
    <name type="scientific">Candidatus Cryptobacteroides excrementavium</name>
    <dbReference type="NCBI Taxonomy" id="2840759"/>
    <lineage>
        <taxon>Bacteria</taxon>
        <taxon>Pseudomonadati</taxon>
        <taxon>Bacteroidota</taxon>
        <taxon>Bacteroidia</taxon>
        <taxon>Bacteroidales</taxon>
        <taxon>Candidatus Cryptobacteroides</taxon>
    </lineage>
</organism>
<gene>
    <name evidence="6" type="ORF">IAB78_05665</name>
</gene>
<feature type="domain" description="Stealth protein CR2 conserved region 2" evidence="4">
    <location>
        <begin position="39"/>
        <end position="142"/>
    </location>
</feature>
<dbReference type="Proteomes" id="UP000823750">
    <property type="component" value="Unassembled WGS sequence"/>
</dbReference>
<keyword evidence="3" id="KW-0270">Exopolysaccharide synthesis</keyword>
<dbReference type="GO" id="GO:0016772">
    <property type="term" value="F:transferase activity, transferring phosphorus-containing groups"/>
    <property type="evidence" value="ECO:0007669"/>
    <property type="project" value="InterPro"/>
</dbReference>
<accession>A0A9D9J3D2</accession>
<dbReference type="AlphaFoldDB" id="A0A9D9J3D2"/>
<evidence type="ECO:0000259" key="5">
    <source>
        <dbReference type="Pfam" id="PF17101"/>
    </source>
</evidence>
<dbReference type="Pfam" id="PF17101">
    <property type="entry name" value="Stealth_CR1"/>
    <property type="match status" value="1"/>
</dbReference>
<dbReference type="InterPro" id="IPR047141">
    <property type="entry name" value="Stealth"/>
</dbReference>
<reference evidence="6" key="1">
    <citation type="submission" date="2020-10" db="EMBL/GenBank/DDBJ databases">
        <authorList>
            <person name="Gilroy R."/>
        </authorList>
    </citation>
    <scope>NUCLEOTIDE SEQUENCE</scope>
    <source>
        <strain evidence="6">B2-16538</strain>
    </source>
</reference>
<dbReference type="InterPro" id="IPR031358">
    <property type="entry name" value="Stealth_CR1"/>
</dbReference>
<dbReference type="GO" id="GO:0000271">
    <property type="term" value="P:polysaccharide biosynthetic process"/>
    <property type="evidence" value="ECO:0007669"/>
    <property type="project" value="UniProtKB-KW"/>
</dbReference>
<dbReference type="InterPro" id="IPR021520">
    <property type="entry name" value="Stealth_CR2"/>
</dbReference>
<name>A0A9D9J3D2_9BACT</name>